<dbReference type="InterPro" id="IPR055482">
    <property type="entry name" value="DUF7054"/>
</dbReference>
<dbReference type="PANTHER" id="PTHR33270">
    <property type="entry name" value="BNAC05G50380D PROTEIN"/>
    <property type="match status" value="1"/>
</dbReference>
<organism evidence="3 4">
    <name type="scientific">Cardamine amara subsp. amara</name>
    <dbReference type="NCBI Taxonomy" id="228776"/>
    <lineage>
        <taxon>Eukaryota</taxon>
        <taxon>Viridiplantae</taxon>
        <taxon>Streptophyta</taxon>
        <taxon>Embryophyta</taxon>
        <taxon>Tracheophyta</taxon>
        <taxon>Spermatophyta</taxon>
        <taxon>Magnoliopsida</taxon>
        <taxon>eudicotyledons</taxon>
        <taxon>Gunneridae</taxon>
        <taxon>Pentapetalae</taxon>
        <taxon>rosids</taxon>
        <taxon>malvids</taxon>
        <taxon>Brassicales</taxon>
        <taxon>Brassicaceae</taxon>
        <taxon>Cardamineae</taxon>
        <taxon>Cardamine</taxon>
    </lineage>
</organism>
<feature type="compositionally biased region" description="Basic residues" evidence="1">
    <location>
        <begin position="1"/>
        <end position="10"/>
    </location>
</feature>
<dbReference type="Pfam" id="PF23156">
    <property type="entry name" value="DUF7054"/>
    <property type="match status" value="1"/>
</dbReference>
<feature type="domain" description="DUF7054" evidence="2">
    <location>
        <begin position="127"/>
        <end position="208"/>
    </location>
</feature>
<feature type="region of interest" description="Disordered" evidence="1">
    <location>
        <begin position="1"/>
        <end position="42"/>
    </location>
</feature>
<accession>A0ABD0Z827</accession>
<comment type="caution">
    <text evidence="3">The sequence shown here is derived from an EMBL/GenBank/DDBJ whole genome shotgun (WGS) entry which is preliminary data.</text>
</comment>
<evidence type="ECO:0000313" key="4">
    <source>
        <dbReference type="Proteomes" id="UP001558713"/>
    </source>
</evidence>
<dbReference type="Proteomes" id="UP001558713">
    <property type="component" value="Unassembled WGS sequence"/>
</dbReference>
<feature type="compositionally biased region" description="Basic residues" evidence="1">
    <location>
        <begin position="23"/>
        <end position="38"/>
    </location>
</feature>
<gene>
    <name evidence="3" type="ORF">V5N11_005862</name>
</gene>
<keyword evidence="4" id="KW-1185">Reference proteome</keyword>
<evidence type="ECO:0000259" key="2">
    <source>
        <dbReference type="Pfam" id="PF23156"/>
    </source>
</evidence>
<sequence length="250" mass="28424">MSNSLNRRRVTAATDGSRGQSSRTRRPTKHHASHRIPNKIRSNSKSYKILGRSFSEPNLHRSSASEDEDHRHCSTPMIDLPAEESEQIIYLSKIRSEVFASAPSLSGFSSLSSSSFPINQQVYKREATKVVINVSVEGTPGPVRTLVKLSCNVEETIKIVVEKYLKEGRTPKLDKDLVFELYQSHFSIQCLEKTEVIGEIGSRSFYMRKREPVRRSVQSSSNLIESFMAQKIGRIVRRTRKIWNILVCVQ</sequence>
<proteinExistence type="predicted"/>
<dbReference type="AlphaFoldDB" id="A0ABD0Z827"/>
<reference evidence="3 4" key="1">
    <citation type="submission" date="2024-04" db="EMBL/GenBank/DDBJ databases">
        <title>Genome assembly C_amara_ONT_v2.</title>
        <authorList>
            <person name="Yant L."/>
            <person name="Moore C."/>
            <person name="Slenker M."/>
        </authorList>
    </citation>
    <scope>NUCLEOTIDE SEQUENCE [LARGE SCALE GENOMIC DNA]</scope>
    <source>
        <tissue evidence="3">Leaf</tissue>
    </source>
</reference>
<protein>
    <recommendedName>
        <fullName evidence="2">DUF7054 domain-containing protein</fullName>
    </recommendedName>
</protein>
<dbReference type="PANTHER" id="PTHR33270:SF47">
    <property type="entry name" value="SNRNP25 UBIQUITIN-LIKE DOMAIN-CONTAINING PROTEIN"/>
    <property type="match status" value="1"/>
</dbReference>
<evidence type="ECO:0000256" key="1">
    <source>
        <dbReference type="SAM" id="MobiDB-lite"/>
    </source>
</evidence>
<evidence type="ECO:0000313" key="3">
    <source>
        <dbReference type="EMBL" id="KAL1190843.1"/>
    </source>
</evidence>
<dbReference type="EMBL" id="JBANAX010000866">
    <property type="protein sequence ID" value="KAL1190843.1"/>
    <property type="molecule type" value="Genomic_DNA"/>
</dbReference>
<name>A0ABD0Z827_CARAN</name>
<dbReference type="InterPro" id="IPR040358">
    <property type="entry name" value="At4g22758-like"/>
</dbReference>
<feature type="region of interest" description="Disordered" evidence="1">
    <location>
        <begin position="54"/>
        <end position="73"/>
    </location>
</feature>